<evidence type="ECO:0000256" key="1">
    <source>
        <dbReference type="SAM" id="SignalP"/>
    </source>
</evidence>
<dbReference type="PANTHER" id="PTHR42852">
    <property type="entry name" value="THIOL:DISULFIDE INTERCHANGE PROTEIN DSBE"/>
    <property type="match status" value="1"/>
</dbReference>
<feature type="domain" description="Thioredoxin" evidence="2">
    <location>
        <begin position="19"/>
        <end position="157"/>
    </location>
</feature>
<dbReference type="Pfam" id="PF00578">
    <property type="entry name" value="AhpC-TSA"/>
    <property type="match status" value="1"/>
</dbReference>
<dbReference type="InterPro" id="IPR036249">
    <property type="entry name" value="Thioredoxin-like_sf"/>
</dbReference>
<dbReference type="GO" id="GO:0016491">
    <property type="term" value="F:oxidoreductase activity"/>
    <property type="evidence" value="ECO:0007669"/>
    <property type="project" value="InterPro"/>
</dbReference>
<sequence>MKTILLLLVLSAHCGLAQPHTGQPVPDFSVQLLNAPTTSTTLSAQRGKLVLLEFWATWCSPCVAAMPHLQALQQRHARQLQVITVTDETPKRIGQFLTNRPSSLWFAIDTARSLMNLFPHKIIPHTVLIGPDGTLLAQTSPERVTDGLIDSLWRNLPVTITPKADITLSLPEIMQTYFRVADTTRHRFVMQGPMVGAPGVKTPHMLDSIFAHRRLTCLNLPLTALYRIAYEGYSYKRSIDKTGLGDDAPVYCLDIIVDKPEQLLPTLKAELNRRFDLKASLEPQAREVSVLQITDPVKFRQIPRNAAGKQTFSARQGEIAQQAVTMADFAQALEDFGSMRGLVVDGTGNDEKLDITLSFQPEDPQSLPRALAQMGLGLVKQKRDVMMLVLQP</sequence>
<dbReference type="PROSITE" id="PS51352">
    <property type="entry name" value="THIOREDOXIN_2"/>
    <property type="match status" value="1"/>
</dbReference>
<dbReference type="InterPro" id="IPR017801">
    <property type="entry name" value="DUF3738"/>
</dbReference>
<dbReference type="AlphaFoldDB" id="A0A2T0TNF1"/>
<dbReference type="InterPro" id="IPR000866">
    <property type="entry name" value="AhpC/TSA"/>
</dbReference>
<protein>
    <submittedName>
        <fullName evidence="3">Uncharacterized protein (TIGR03435 family)</fullName>
    </submittedName>
</protein>
<accession>A0A2T0TNF1</accession>
<keyword evidence="1" id="KW-0732">Signal</keyword>
<dbReference type="PANTHER" id="PTHR42852:SF17">
    <property type="entry name" value="THIOREDOXIN-LIKE PROTEIN HI_1115"/>
    <property type="match status" value="1"/>
</dbReference>
<dbReference type="SUPFAM" id="SSF52833">
    <property type="entry name" value="Thioredoxin-like"/>
    <property type="match status" value="1"/>
</dbReference>
<name>A0A2T0TNF1_9BACT</name>
<dbReference type="Gene3D" id="3.40.30.10">
    <property type="entry name" value="Glutaredoxin"/>
    <property type="match status" value="1"/>
</dbReference>
<proteinExistence type="predicted"/>
<feature type="signal peptide" evidence="1">
    <location>
        <begin position="1"/>
        <end position="17"/>
    </location>
</feature>
<dbReference type="InterPro" id="IPR013766">
    <property type="entry name" value="Thioredoxin_domain"/>
</dbReference>
<evidence type="ECO:0000313" key="3">
    <source>
        <dbReference type="EMBL" id="PRY47240.1"/>
    </source>
</evidence>
<dbReference type="OrthoDB" id="1118217at2"/>
<dbReference type="CDD" id="cd02966">
    <property type="entry name" value="TlpA_like_family"/>
    <property type="match status" value="1"/>
</dbReference>
<gene>
    <name evidence="3" type="ORF">CLV58_101306</name>
</gene>
<organism evidence="3 4">
    <name type="scientific">Spirosoma oryzae</name>
    <dbReference type="NCBI Taxonomy" id="1469603"/>
    <lineage>
        <taxon>Bacteria</taxon>
        <taxon>Pseudomonadati</taxon>
        <taxon>Bacteroidota</taxon>
        <taxon>Cytophagia</taxon>
        <taxon>Cytophagales</taxon>
        <taxon>Cytophagaceae</taxon>
        <taxon>Spirosoma</taxon>
    </lineage>
</organism>
<comment type="caution">
    <text evidence="3">The sequence shown here is derived from an EMBL/GenBank/DDBJ whole genome shotgun (WGS) entry which is preliminary data.</text>
</comment>
<evidence type="ECO:0000313" key="4">
    <source>
        <dbReference type="Proteomes" id="UP000238375"/>
    </source>
</evidence>
<dbReference type="EMBL" id="PVTE01000001">
    <property type="protein sequence ID" value="PRY47240.1"/>
    <property type="molecule type" value="Genomic_DNA"/>
</dbReference>
<keyword evidence="4" id="KW-1185">Reference proteome</keyword>
<feature type="chain" id="PRO_5015578782" evidence="1">
    <location>
        <begin position="18"/>
        <end position="392"/>
    </location>
</feature>
<dbReference type="InterPro" id="IPR050553">
    <property type="entry name" value="Thioredoxin_ResA/DsbE_sf"/>
</dbReference>
<dbReference type="Pfam" id="PF12543">
    <property type="entry name" value="DUF3738"/>
    <property type="match status" value="1"/>
</dbReference>
<reference evidence="3 4" key="1">
    <citation type="submission" date="2018-03" db="EMBL/GenBank/DDBJ databases">
        <title>Genomic Encyclopedia of Archaeal and Bacterial Type Strains, Phase II (KMG-II): from individual species to whole genera.</title>
        <authorList>
            <person name="Goeker M."/>
        </authorList>
    </citation>
    <scope>NUCLEOTIDE SEQUENCE [LARGE SCALE GENOMIC DNA]</scope>
    <source>
        <strain evidence="3 4">DSM 28354</strain>
    </source>
</reference>
<evidence type="ECO:0000259" key="2">
    <source>
        <dbReference type="PROSITE" id="PS51352"/>
    </source>
</evidence>
<dbReference type="GO" id="GO:0016209">
    <property type="term" value="F:antioxidant activity"/>
    <property type="evidence" value="ECO:0007669"/>
    <property type="project" value="InterPro"/>
</dbReference>
<dbReference type="RefSeq" id="WP_106135980.1">
    <property type="nucleotide sequence ID" value="NZ_PVTE01000001.1"/>
</dbReference>
<dbReference type="Proteomes" id="UP000238375">
    <property type="component" value="Unassembled WGS sequence"/>
</dbReference>